<feature type="region of interest" description="Disordered" evidence="15">
    <location>
        <begin position="46"/>
        <end position="103"/>
    </location>
</feature>
<dbReference type="OrthoDB" id="757982at2759"/>
<comment type="subcellular location">
    <subcellularLocation>
        <location evidence="1">Nucleus</location>
    </subcellularLocation>
</comment>
<dbReference type="PANTHER" id="PTHR23336">
    <property type="entry name" value="ZINC FINGER CW-TYPE COILED-COIL DOMAIN PROTEIN 3"/>
    <property type="match status" value="1"/>
</dbReference>
<dbReference type="InterPro" id="IPR045261">
    <property type="entry name" value="MORC_ATPase"/>
</dbReference>
<evidence type="ECO:0000256" key="1">
    <source>
        <dbReference type="ARBA" id="ARBA00004123"/>
    </source>
</evidence>
<accession>A0A3S3NTK0</accession>
<sequence>MSVSDIVDLCSDEEDAKVDIKPVINRGGPEIKPIIQSDLFLNTIKHGPSKADNFPPKKIETYVRREKPKEDGRENNSRIAQSSSRTSDQESSVVDGSSPTSTSTLCSAPVIRQFWKAGYYDAEHASKIVFPNGKNHLRVHPKFLHSNATSHKWAFGAIAELLDNAIDEIQNGATFVIVDKISNSRDGSSALLIQDDGGGMNPECIRRCMSFGFSENKSKSSIGQYGNGFKTSTMRLGADAIVFSRCLSNRTLTQSVGLLSYTFLRQTGRDDIVVPMVDYEFDSLNSKFKHLLRPNEEHFASNLSILLRWSPYATETELLKQFDDIGHHGTKVIVFNLWLNDDGEMELDFESDEEDIMISGAPKMLESNSVQKMVNQQHIANRFRYSLRVYSSILYMRIPENFRIILRGRVVEHHNIGRDLKFPEFILYKPQVGGIMEVSVITTIGFLKEAPHVNIHGFNVYHKNRLILPFWRVVNQSNSRGRGVVGVLEANFIEPTHDKQDFEKTPLFQKLESRLKHMTLEYWDFHCGLIGYHQVKKNTPAQPVLTKGGLQPVVVNRNSPATASKASPVGGFSPDRGSTSSHFSARRPVVTALTAQNSPTTADTLAHSVQGELLGKYPPGFRSEFPVKRKRQSHIEEPDSMERQVVNVGNVIETRYNGETQGETSTQNLPQNAESRFLIQVNLKFRTQCTEFEKQEEELERKVKQLEMELEEVNREYALLLEESQLMDRVKVEELQIGR</sequence>
<evidence type="ECO:0000256" key="6">
    <source>
        <dbReference type="ARBA" id="ARBA00022763"/>
    </source>
</evidence>
<evidence type="ECO:0000313" key="17">
    <source>
        <dbReference type="EMBL" id="RWR94045.1"/>
    </source>
</evidence>
<comment type="caution">
    <text evidence="17">The sequence shown here is derived from an EMBL/GenBank/DDBJ whole genome shotgun (WGS) entry which is preliminary data.</text>
</comment>
<feature type="region of interest" description="Disordered" evidence="15">
    <location>
        <begin position="560"/>
        <end position="584"/>
    </location>
</feature>
<evidence type="ECO:0000256" key="13">
    <source>
        <dbReference type="ARBA" id="ARBA00023242"/>
    </source>
</evidence>
<evidence type="ECO:0000256" key="7">
    <source>
        <dbReference type="ARBA" id="ARBA00022801"/>
    </source>
</evidence>
<dbReference type="GO" id="GO:0004519">
    <property type="term" value="F:endonuclease activity"/>
    <property type="evidence" value="ECO:0007669"/>
    <property type="project" value="UniProtKB-KW"/>
</dbReference>
<organism evidence="17 18">
    <name type="scientific">Cinnamomum micranthum f. kanehirae</name>
    <dbReference type="NCBI Taxonomy" id="337451"/>
    <lineage>
        <taxon>Eukaryota</taxon>
        <taxon>Viridiplantae</taxon>
        <taxon>Streptophyta</taxon>
        <taxon>Embryophyta</taxon>
        <taxon>Tracheophyta</taxon>
        <taxon>Spermatophyta</taxon>
        <taxon>Magnoliopsida</taxon>
        <taxon>Magnoliidae</taxon>
        <taxon>Laurales</taxon>
        <taxon>Lauraceae</taxon>
        <taxon>Cinnamomum</taxon>
    </lineage>
</organism>
<keyword evidence="12" id="KW-0234">DNA repair</keyword>
<protein>
    <submittedName>
        <fullName evidence="17">Protein MICRORCHIDIA 6 isoform X1</fullName>
    </submittedName>
</protein>
<evidence type="ECO:0000256" key="12">
    <source>
        <dbReference type="ARBA" id="ARBA00023204"/>
    </source>
</evidence>
<feature type="compositionally biased region" description="Low complexity" evidence="15">
    <location>
        <begin position="82"/>
        <end position="92"/>
    </location>
</feature>
<dbReference type="FunFam" id="3.30.565.10:FF:000075">
    <property type="entry name" value="MORC family CW-type zinc finger protein 4"/>
    <property type="match status" value="1"/>
</dbReference>
<dbReference type="GO" id="GO:0006325">
    <property type="term" value="P:chromatin organization"/>
    <property type="evidence" value="ECO:0007669"/>
    <property type="project" value="UniProtKB-KW"/>
</dbReference>
<evidence type="ECO:0000313" key="18">
    <source>
        <dbReference type="Proteomes" id="UP000283530"/>
    </source>
</evidence>
<evidence type="ECO:0000256" key="3">
    <source>
        <dbReference type="ARBA" id="ARBA00022722"/>
    </source>
</evidence>
<dbReference type="AlphaFoldDB" id="A0A3S3NTK0"/>
<keyword evidence="5" id="KW-0255">Endonuclease</keyword>
<dbReference type="GO" id="GO:0005524">
    <property type="term" value="F:ATP binding"/>
    <property type="evidence" value="ECO:0007669"/>
    <property type="project" value="UniProtKB-KW"/>
</dbReference>
<keyword evidence="10 14" id="KW-0175">Coiled coil</keyword>
<evidence type="ECO:0000259" key="16">
    <source>
        <dbReference type="Pfam" id="PF17942"/>
    </source>
</evidence>
<name>A0A3S3NTK0_9MAGN</name>
<keyword evidence="4" id="KW-0547">Nucleotide-binding</keyword>
<dbReference type="Proteomes" id="UP000283530">
    <property type="component" value="Unassembled WGS sequence"/>
</dbReference>
<comment type="similarity">
    <text evidence="2">Belongs to the MORC ATPase protein family.</text>
</comment>
<dbReference type="InterPro" id="IPR041006">
    <property type="entry name" value="Morc_S5"/>
</dbReference>
<evidence type="ECO:0000256" key="2">
    <source>
        <dbReference type="ARBA" id="ARBA00007845"/>
    </source>
</evidence>
<dbReference type="GO" id="GO:0031047">
    <property type="term" value="P:regulatory ncRNA-mediated gene silencing"/>
    <property type="evidence" value="ECO:0007669"/>
    <property type="project" value="UniProtKB-KW"/>
</dbReference>
<feature type="coiled-coil region" evidence="14">
    <location>
        <begin position="682"/>
        <end position="723"/>
    </location>
</feature>
<dbReference type="STRING" id="337451.A0A3S3NTK0"/>
<evidence type="ECO:0000256" key="11">
    <source>
        <dbReference type="ARBA" id="ARBA00023158"/>
    </source>
</evidence>
<dbReference type="GO" id="GO:0006281">
    <property type="term" value="P:DNA repair"/>
    <property type="evidence" value="ECO:0007669"/>
    <property type="project" value="UniProtKB-KW"/>
</dbReference>
<dbReference type="GO" id="GO:0016887">
    <property type="term" value="F:ATP hydrolysis activity"/>
    <property type="evidence" value="ECO:0007669"/>
    <property type="project" value="InterPro"/>
</dbReference>
<evidence type="ECO:0000256" key="8">
    <source>
        <dbReference type="ARBA" id="ARBA00022840"/>
    </source>
</evidence>
<dbReference type="SUPFAM" id="SSF55874">
    <property type="entry name" value="ATPase domain of HSP90 chaperone/DNA topoisomerase II/histidine kinase"/>
    <property type="match status" value="1"/>
</dbReference>
<evidence type="ECO:0000256" key="9">
    <source>
        <dbReference type="ARBA" id="ARBA00022853"/>
    </source>
</evidence>
<keyword evidence="9" id="KW-0156">Chromatin regulator</keyword>
<dbReference type="Gene3D" id="3.30.565.10">
    <property type="entry name" value="Histidine kinase-like ATPase, C-terminal domain"/>
    <property type="match status" value="1"/>
</dbReference>
<feature type="domain" description="Morc S5" evidence="16">
    <location>
        <begin position="385"/>
        <end position="523"/>
    </location>
</feature>
<dbReference type="Pfam" id="PF17942">
    <property type="entry name" value="Morc6_S5"/>
    <property type="match status" value="1"/>
</dbReference>
<dbReference type="Pfam" id="PF13589">
    <property type="entry name" value="HATPase_c_3"/>
    <property type="match status" value="1"/>
</dbReference>
<gene>
    <name evidence="17" type="ORF">CKAN_02332400</name>
</gene>
<proteinExistence type="inferred from homology"/>
<keyword evidence="13" id="KW-0539">Nucleus</keyword>
<keyword evidence="3" id="KW-0540">Nuclease</keyword>
<keyword evidence="6" id="KW-0227">DNA damage</keyword>
<keyword evidence="18" id="KW-1185">Reference proteome</keyword>
<keyword evidence="7" id="KW-0378">Hydrolase</keyword>
<evidence type="ECO:0000256" key="5">
    <source>
        <dbReference type="ARBA" id="ARBA00022759"/>
    </source>
</evidence>
<keyword evidence="8" id="KW-0067">ATP-binding</keyword>
<evidence type="ECO:0000256" key="15">
    <source>
        <dbReference type="SAM" id="MobiDB-lite"/>
    </source>
</evidence>
<keyword evidence="11" id="KW-0943">RNA-mediated gene silencing</keyword>
<evidence type="ECO:0000256" key="10">
    <source>
        <dbReference type="ARBA" id="ARBA00023054"/>
    </source>
</evidence>
<evidence type="ECO:0000256" key="4">
    <source>
        <dbReference type="ARBA" id="ARBA00022741"/>
    </source>
</evidence>
<dbReference type="InterPro" id="IPR036890">
    <property type="entry name" value="HATPase_C_sf"/>
</dbReference>
<dbReference type="EMBL" id="QPKB01000010">
    <property type="protein sequence ID" value="RWR94045.1"/>
    <property type="molecule type" value="Genomic_DNA"/>
</dbReference>
<reference evidence="17 18" key="1">
    <citation type="journal article" date="2019" name="Nat. Plants">
        <title>Stout camphor tree genome fills gaps in understanding of flowering plant genome evolution.</title>
        <authorList>
            <person name="Chaw S.M."/>
            <person name="Liu Y.C."/>
            <person name="Wu Y.W."/>
            <person name="Wang H.Y."/>
            <person name="Lin C.I."/>
            <person name="Wu C.S."/>
            <person name="Ke H.M."/>
            <person name="Chang L.Y."/>
            <person name="Hsu C.Y."/>
            <person name="Yang H.T."/>
            <person name="Sudianto E."/>
            <person name="Hsu M.H."/>
            <person name="Wu K.P."/>
            <person name="Wang L.N."/>
            <person name="Leebens-Mack J.H."/>
            <person name="Tsai I.J."/>
        </authorList>
    </citation>
    <scope>NUCLEOTIDE SEQUENCE [LARGE SCALE GENOMIC DNA]</scope>
    <source>
        <strain evidence="18">cv. Chaw 1501</strain>
        <tissue evidence="17">Young leaves</tissue>
    </source>
</reference>
<dbReference type="PANTHER" id="PTHR23336:SF44">
    <property type="entry name" value="PROTEIN MICRORCHIDIA 6"/>
    <property type="match status" value="1"/>
</dbReference>
<evidence type="ECO:0000256" key="14">
    <source>
        <dbReference type="SAM" id="Coils"/>
    </source>
</evidence>
<dbReference type="GO" id="GO:0031349">
    <property type="term" value="P:positive regulation of defense response"/>
    <property type="evidence" value="ECO:0007669"/>
    <property type="project" value="UniProtKB-ARBA"/>
</dbReference>
<feature type="compositionally biased region" description="Basic and acidic residues" evidence="15">
    <location>
        <begin position="55"/>
        <end position="76"/>
    </location>
</feature>
<feature type="compositionally biased region" description="Polar residues" evidence="15">
    <location>
        <begin position="94"/>
        <end position="103"/>
    </location>
</feature>
<dbReference type="GO" id="GO:0005634">
    <property type="term" value="C:nucleus"/>
    <property type="evidence" value="ECO:0007669"/>
    <property type="project" value="UniProtKB-SubCell"/>
</dbReference>